<dbReference type="PANTHER" id="PTHR31170:SF25">
    <property type="entry name" value="BNAA09G04570D PROTEIN"/>
    <property type="match status" value="1"/>
</dbReference>
<sequence length="440" mass="50668">MENVDVELGRKVDVVQNTVQSLLDCVEKNKSFTKKNLPSIYMAPSTLRELSPSSFNPRVVSIGPLHREDENVQAFEGRKANFIHDLLQRVKSPREQTLEACVQKVTASIKQIKECYAGIKAYDDTELAKMMVMDACFILEFIYWYTESDEATQLNMLLAQSIIYDLVLLENQIPFFVLNDIFLCTIKKFEPDISLIEFMLPVLKFLNLFEASIKISNIRINTTTTHILGLLHQCYQPRFYTLSYFSSSTIHSAVDLDRAGVSFKPNRDAKWPMAMEVKLYRFLCFPWSLGKPTIRMPVLRVHHFTELVLRNIIAYEQSSLGYNYVTSYAIAMDMLIDTQDDVAKLVESKVLVNNMGSNEEAANMMNSICKEVAWVHHGPDKHWKKLDTYCNDYWPKNIARLRRTYFSNPWSIIALIAGMVLFALTVIQTFFTIKPPGNRN</sequence>
<evidence type="ECO:0000256" key="1">
    <source>
        <dbReference type="SAM" id="Phobius"/>
    </source>
</evidence>
<organism evidence="2 3">
    <name type="scientific">Artemisia annua</name>
    <name type="common">Sweet wormwood</name>
    <dbReference type="NCBI Taxonomy" id="35608"/>
    <lineage>
        <taxon>Eukaryota</taxon>
        <taxon>Viridiplantae</taxon>
        <taxon>Streptophyta</taxon>
        <taxon>Embryophyta</taxon>
        <taxon>Tracheophyta</taxon>
        <taxon>Spermatophyta</taxon>
        <taxon>Magnoliopsida</taxon>
        <taxon>eudicotyledons</taxon>
        <taxon>Gunneridae</taxon>
        <taxon>Pentapetalae</taxon>
        <taxon>asterids</taxon>
        <taxon>campanulids</taxon>
        <taxon>Asterales</taxon>
        <taxon>Asteraceae</taxon>
        <taxon>Asteroideae</taxon>
        <taxon>Anthemideae</taxon>
        <taxon>Artemisiinae</taxon>
        <taxon>Artemisia</taxon>
    </lineage>
</organism>
<proteinExistence type="predicted"/>
<comment type="caution">
    <text evidence="2">The sequence shown here is derived from an EMBL/GenBank/DDBJ whole genome shotgun (WGS) entry which is preliminary data.</text>
</comment>
<evidence type="ECO:0000313" key="3">
    <source>
        <dbReference type="Proteomes" id="UP000245207"/>
    </source>
</evidence>
<evidence type="ECO:0000313" key="2">
    <source>
        <dbReference type="EMBL" id="PWA81710.1"/>
    </source>
</evidence>
<dbReference type="AlphaFoldDB" id="A0A2U1P7I0"/>
<reference evidence="2 3" key="1">
    <citation type="journal article" date="2018" name="Mol. Plant">
        <title>The genome of Artemisia annua provides insight into the evolution of Asteraceae family and artemisinin biosynthesis.</title>
        <authorList>
            <person name="Shen Q."/>
            <person name="Zhang L."/>
            <person name="Liao Z."/>
            <person name="Wang S."/>
            <person name="Yan T."/>
            <person name="Shi P."/>
            <person name="Liu M."/>
            <person name="Fu X."/>
            <person name="Pan Q."/>
            <person name="Wang Y."/>
            <person name="Lv Z."/>
            <person name="Lu X."/>
            <person name="Zhang F."/>
            <person name="Jiang W."/>
            <person name="Ma Y."/>
            <person name="Chen M."/>
            <person name="Hao X."/>
            <person name="Li L."/>
            <person name="Tang Y."/>
            <person name="Lv G."/>
            <person name="Zhou Y."/>
            <person name="Sun X."/>
            <person name="Brodelius P.E."/>
            <person name="Rose J.K.C."/>
            <person name="Tang K."/>
        </authorList>
    </citation>
    <scope>NUCLEOTIDE SEQUENCE [LARGE SCALE GENOMIC DNA]</scope>
    <source>
        <strain evidence="3">cv. Huhao1</strain>
        <tissue evidence="2">Leaf</tissue>
    </source>
</reference>
<dbReference type="Pfam" id="PF03140">
    <property type="entry name" value="DUF247"/>
    <property type="match status" value="1"/>
</dbReference>
<accession>A0A2U1P7I0</accession>
<dbReference type="Proteomes" id="UP000245207">
    <property type="component" value="Unassembled WGS sequence"/>
</dbReference>
<protein>
    <submittedName>
        <fullName evidence="2">Uncharacterized protein</fullName>
    </submittedName>
</protein>
<dbReference type="STRING" id="35608.A0A2U1P7I0"/>
<keyword evidence="1" id="KW-0472">Membrane</keyword>
<gene>
    <name evidence="2" type="ORF">CTI12_AA185320</name>
</gene>
<keyword evidence="3" id="KW-1185">Reference proteome</keyword>
<keyword evidence="1" id="KW-1133">Transmembrane helix</keyword>
<dbReference type="EMBL" id="PKPP01001557">
    <property type="protein sequence ID" value="PWA81710.1"/>
    <property type="molecule type" value="Genomic_DNA"/>
</dbReference>
<name>A0A2U1P7I0_ARTAN</name>
<dbReference type="InterPro" id="IPR004158">
    <property type="entry name" value="DUF247_pln"/>
</dbReference>
<dbReference type="PANTHER" id="PTHR31170">
    <property type="entry name" value="BNAC04G53230D PROTEIN"/>
    <property type="match status" value="1"/>
</dbReference>
<feature type="transmembrane region" description="Helical" evidence="1">
    <location>
        <begin position="410"/>
        <end position="433"/>
    </location>
</feature>
<dbReference type="OrthoDB" id="591587at2759"/>
<keyword evidence="1" id="KW-0812">Transmembrane</keyword>